<protein>
    <submittedName>
        <fullName evidence="1">Uncharacterized protein</fullName>
    </submittedName>
</protein>
<proteinExistence type="predicted"/>
<dbReference type="EMBL" id="LN483167">
    <property type="protein sequence ID" value="CDZ97401.1"/>
    <property type="molecule type" value="Genomic_DNA"/>
</dbReference>
<evidence type="ECO:0000313" key="1">
    <source>
        <dbReference type="EMBL" id="CDZ97401.1"/>
    </source>
</evidence>
<dbReference type="AlphaFoldDB" id="A0A0F7SF72"/>
<accession>A0A0F7SF72</accession>
<sequence>MSLFCAVFFYPSLSLVYSIFVLPPFVVPIIDISSWTNRYLAFFDLSSSKYPHNRIPPPLSFLTYMLNLCITTFSTPFFNDQPITHRLPPMD</sequence>
<reference evidence="1" key="1">
    <citation type="submission" date="2014-08" db="EMBL/GenBank/DDBJ databases">
        <authorList>
            <person name="Sharma Rahul"/>
            <person name="Thines Marco"/>
        </authorList>
    </citation>
    <scope>NUCLEOTIDE SEQUENCE</scope>
</reference>
<name>A0A0F7SF72_PHARH</name>
<organism evidence="1">
    <name type="scientific">Phaffia rhodozyma</name>
    <name type="common">Yeast</name>
    <name type="synonym">Xanthophyllomyces dendrorhous</name>
    <dbReference type="NCBI Taxonomy" id="264483"/>
    <lineage>
        <taxon>Eukaryota</taxon>
        <taxon>Fungi</taxon>
        <taxon>Dikarya</taxon>
        <taxon>Basidiomycota</taxon>
        <taxon>Agaricomycotina</taxon>
        <taxon>Tremellomycetes</taxon>
        <taxon>Cystofilobasidiales</taxon>
        <taxon>Mrakiaceae</taxon>
        <taxon>Phaffia</taxon>
    </lineage>
</organism>